<accession>X1HSW3</accession>
<organism evidence="1">
    <name type="scientific">marine sediment metagenome</name>
    <dbReference type="NCBI Taxonomy" id="412755"/>
    <lineage>
        <taxon>unclassified sequences</taxon>
        <taxon>metagenomes</taxon>
        <taxon>ecological metagenomes</taxon>
    </lineage>
</organism>
<proteinExistence type="predicted"/>
<protein>
    <submittedName>
        <fullName evidence="1">Uncharacterized protein</fullName>
    </submittedName>
</protein>
<dbReference type="EMBL" id="BARU01031250">
    <property type="protein sequence ID" value="GAH72547.1"/>
    <property type="molecule type" value="Genomic_DNA"/>
</dbReference>
<feature type="non-terminal residue" evidence="1">
    <location>
        <position position="140"/>
    </location>
</feature>
<reference evidence="1" key="1">
    <citation type="journal article" date="2014" name="Front. Microbiol.">
        <title>High frequency of phylogenetically diverse reductive dehalogenase-homologous genes in deep subseafloor sedimentary metagenomes.</title>
        <authorList>
            <person name="Kawai M."/>
            <person name="Futagami T."/>
            <person name="Toyoda A."/>
            <person name="Takaki Y."/>
            <person name="Nishi S."/>
            <person name="Hori S."/>
            <person name="Arai W."/>
            <person name="Tsubouchi T."/>
            <person name="Morono Y."/>
            <person name="Uchiyama I."/>
            <person name="Ito T."/>
            <person name="Fujiyama A."/>
            <person name="Inagaki F."/>
            <person name="Takami H."/>
        </authorList>
    </citation>
    <scope>NUCLEOTIDE SEQUENCE</scope>
    <source>
        <strain evidence="1">Expedition CK06-06</strain>
    </source>
</reference>
<dbReference type="AlphaFoldDB" id="X1HSW3"/>
<name>X1HSW3_9ZZZZ</name>
<comment type="caution">
    <text evidence="1">The sequence shown here is derived from an EMBL/GenBank/DDBJ whole genome shotgun (WGS) entry which is preliminary data.</text>
</comment>
<evidence type="ECO:0000313" key="1">
    <source>
        <dbReference type="EMBL" id="GAH72547.1"/>
    </source>
</evidence>
<sequence length="140" mass="15631">MAYEIITLRGNAKDLTGETFSKLTAIAPVGRTPMGNITWLCICKCGTETVAASGNIRRGRVQSCGCHRVETSRKNLTTHGLSQHPLFNTWYLMKNRCYNKNDKYFYCYGGKGISVCPSWLNSFPAFVADMGERPSPEHTL</sequence>
<gene>
    <name evidence="1" type="ORF">S03H2_49452</name>
</gene>